<dbReference type="PROSITE" id="PS00012">
    <property type="entry name" value="PHOSPHOPANTETHEINE"/>
    <property type="match status" value="1"/>
</dbReference>
<dbReference type="InterPro" id="IPR036736">
    <property type="entry name" value="ACP-like_sf"/>
</dbReference>
<feature type="domain" description="Carrier" evidence="3">
    <location>
        <begin position="2"/>
        <end position="90"/>
    </location>
</feature>
<dbReference type="RefSeq" id="WP_194232352.1">
    <property type="nucleotide sequence ID" value="NZ_AP025343.1"/>
</dbReference>
<dbReference type="InterPro" id="IPR006162">
    <property type="entry name" value="Ppantetheine_attach_site"/>
</dbReference>
<dbReference type="Proteomes" id="UP000682811">
    <property type="component" value="Unassembled WGS sequence"/>
</dbReference>
<dbReference type="InterPro" id="IPR009081">
    <property type="entry name" value="PP-bd_ACP"/>
</dbReference>
<evidence type="ECO:0000313" key="4">
    <source>
        <dbReference type="EMBL" id="GIO49208.1"/>
    </source>
</evidence>
<sequence length="95" mass="10527">MNNVNERCKEVLDMLIDALGLEDVDKDNVNYDAPLFLSQDTKNEGLGLDSVDALEIVVALRSKYNLKLKDEDKGAMRSISTLAAFIDSHVNQTVV</sequence>
<keyword evidence="1" id="KW-0596">Phosphopantetheine</keyword>
<keyword evidence="5" id="KW-1185">Reference proteome</keyword>
<accession>A0A919YGH7</accession>
<dbReference type="AlphaFoldDB" id="A0A919YGH7"/>
<dbReference type="Pfam" id="PF00550">
    <property type="entry name" value="PP-binding"/>
    <property type="match status" value="1"/>
</dbReference>
<evidence type="ECO:0000256" key="1">
    <source>
        <dbReference type="ARBA" id="ARBA00022450"/>
    </source>
</evidence>
<evidence type="ECO:0000313" key="5">
    <source>
        <dbReference type="Proteomes" id="UP000682811"/>
    </source>
</evidence>
<organism evidence="4 5">
    <name type="scientific">Paenibacillus azoreducens</name>
    <dbReference type="NCBI Taxonomy" id="116718"/>
    <lineage>
        <taxon>Bacteria</taxon>
        <taxon>Bacillati</taxon>
        <taxon>Bacillota</taxon>
        <taxon>Bacilli</taxon>
        <taxon>Bacillales</taxon>
        <taxon>Paenibacillaceae</taxon>
        <taxon>Paenibacillus</taxon>
    </lineage>
</organism>
<dbReference type="SUPFAM" id="SSF47336">
    <property type="entry name" value="ACP-like"/>
    <property type="match status" value="1"/>
</dbReference>
<dbReference type="Gene3D" id="1.10.1200.10">
    <property type="entry name" value="ACP-like"/>
    <property type="match status" value="1"/>
</dbReference>
<gene>
    <name evidence="4" type="ORF">J34TS1_39730</name>
</gene>
<dbReference type="EMBL" id="BORT01000020">
    <property type="protein sequence ID" value="GIO49208.1"/>
    <property type="molecule type" value="Genomic_DNA"/>
</dbReference>
<proteinExistence type="predicted"/>
<keyword evidence="2" id="KW-0597">Phosphoprotein</keyword>
<comment type="caution">
    <text evidence="4">The sequence shown here is derived from an EMBL/GenBank/DDBJ whole genome shotgun (WGS) entry which is preliminary data.</text>
</comment>
<reference evidence="4 5" key="1">
    <citation type="submission" date="2021-03" db="EMBL/GenBank/DDBJ databases">
        <title>Antimicrobial resistance genes in bacteria isolated from Japanese honey, and their potential for conferring macrolide and lincosamide resistance in the American foulbrood pathogen Paenibacillus larvae.</title>
        <authorList>
            <person name="Okamoto M."/>
            <person name="Kumagai M."/>
            <person name="Kanamori H."/>
            <person name="Takamatsu D."/>
        </authorList>
    </citation>
    <scope>NUCLEOTIDE SEQUENCE [LARGE SCALE GENOMIC DNA]</scope>
    <source>
        <strain evidence="4 5">J34TS1</strain>
    </source>
</reference>
<protein>
    <submittedName>
        <fullName evidence="4">Acyl carrier protein</fullName>
    </submittedName>
</protein>
<name>A0A919YGH7_9BACL</name>
<evidence type="ECO:0000256" key="2">
    <source>
        <dbReference type="ARBA" id="ARBA00022553"/>
    </source>
</evidence>
<evidence type="ECO:0000259" key="3">
    <source>
        <dbReference type="PROSITE" id="PS50075"/>
    </source>
</evidence>
<dbReference type="PROSITE" id="PS50075">
    <property type="entry name" value="CARRIER"/>
    <property type="match status" value="1"/>
</dbReference>